<dbReference type="InterPro" id="IPR023828">
    <property type="entry name" value="Peptidase_S8_Ser-AS"/>
</dbReference>
<dbReference type="InterPro" id="IPR022398">
    <property type="entry name" value="Peptidase_S8_His-AS"/>
</dbReference>
<feature type="domain" description="Peptidase S8/S53" evidence="9">
    <location>
        <begin position="151"/>
        <end position="418"/>
    </location>
</feature>
<dbReference type="Gene3D" id="2.60.120.380">
    <property type="match status" value="1"/>
</dbReference>
<dbReference type="PROSITE" id="PS00137">
    <property type="entry name" value="SUBTILASE_HIS"/>
    <property type="match status" value="1"/>
</dbReference>
<feature type="signal peptide" evidence="8">
    <location>
        <begin position="1"/>
        <end position="28"/>
    </location>
</feature>
<accession>A0A4U8YHT2</accession>
<sequence>MRHRSALQIVSFVMFVLCGLGAFASAVAAGGPLTLDLRERLETLSGHEVLPVIVVLKEAPGLRAMAGDLDTAALSRAQDALLRAVRGSVPRYRYTRIPALAMDVSRVDIQTLSGLASVARIEYDAPVHAFMDTAAQWSGVTAARQMYGLDGEGVTVAVIDTGIDAGHAAFGDRVTAFCDLVGDDTGASAYDDNGHGTHCAGIIAGAGDENGANAGIAPAAELVGVKVLDSRGSGSMSTVIAGIEWCIERKQELGIDIISLSLGSTGSSDGTDATCLAANAAVSAGIVTVVAAGNSGPASSTIGSPGAAEEVITVGAMGDPGEGGFFLADFSSRGPTADQRVKPDIAAPGVNIMAPLANSPAGYIAHSGTSMATPFVAGTAALLLQGDPALTPQGMKAVLAANAQFWGPAGNDNEVGAGRLDGLQTISKTMDGYPAPPLEGAPYHLGVTDTLSGWNWFASATDKRDEWTFDVYDTSQPIAVTLIIEAWHPILLVFPSHDYNLSLLDPDGTEVASSAKWSSRQETVTFAPTVIGTYTIRVDARKGSGAYTLDVSALTSNLALIGG</sequence>
<evidence type="ECO:0000256" key="3">
    <source>
        <dbReference type="ARBA" id="ARBA00022801"/>
    </source>
</evidence>
<dbReference type="SUPFAM" id="SSF52743">
    <property type="entry name" value="Subtilisin-like"/>
    <property type="match status" value="1"/>
</dbReference>
<dbReference type="InterPro" id="IPR015500">
    <property type="entry name" value="Peptidase_S8_subtilisin-rel"/>
</dbReference>
<keyword evidence="3 6" id="KW-0378">Hydrolase</keyword>
<dbReference type="PRINTS" id="PR00723">
    <property type="entry name" value="SUBTILISIN"/>
</dbReference>
<dbReference type="PROSITE" id="PS51892">
    <property type="entry name" value="SUBTILASE"/>
    <property type="match status" value="1"/>
</dbReference>
<reference evidence="10 11" key="1">
    <citation type="submission" date="2019-03" db="EMBL/GenBank/DDBJ databases">
        <authorList>
            <person name="Nijsse B."/>
        </authorList>
    </citation>
    <scope>NUCLEOTIDE SEQUENCE [LARGE SCALE GENOMIC DNA]</scope>
    <source>
        <strain evidence="10">Desulfoluna butyratoxydans MSL71</strain>
    </source>
</reference>
<evidence type="ECO:0000256" key="6">
    <source>
        <dbReference type="PROSITE-ProRule" id="PRU01240"/>
    </source>
</evidence>
<evidence type="ECO:0000256" key="2">
    <source>
        <dbReference type="ARBA" id="ARBA00022670"/>
    </source>
</evidence>
<dbReference type="Pfam" id="PF00082">
    <property type="entry name" value="Peptidase_S8"/>
    <property type="match status" value="1"/>
</dbReference>
<keyword evidence="2 6" id="KW-0645">Protease</keyword>
<keyword evidence="11" id="KW-1185">Reference proteome</keyword>
<dbReference type="InterPro" id="IPR050131">
    <property type="entry name" value="Peptidase_S8_subtilisin-like"/>
</dbReference>
<dbReference type="PROSITE" id="PS00138">
    <property type="entry name" value="SUBTILASE_SER"/>
    <property type="match status" value="1"/>
</dbReference>
<dbReference type="CDD" id="cd07487">
    <property type="entry name" value="Peptidases_S8_1"/>
    <property type="match status" value="1"/>
</dbReference>
<keyword evidence="4 6" id="KW-0720">Serine protease</keyword>
<evidence type="ECO:0000313" key="10">
    <source>
        <dbReference type="EMBL" id="VFQ43131.1"/>
    </source>
</evidence>
<gene>
    <name evidence="10" type="ORF">MSL71_7580</name>
</gene>
<evidence type="ECO:0000313" key="11">
    <source>
        <dbReference type="Proteomes" id="UP000507962"/>
    </source>
</evidence>
<evidence type="ECO:0000259" key="9">
    <source>
        <dbReference type="Pfam" id="PF00082"/>
    </source>
</evidence>
<comment type="similarity">
    <text evidence="1 6 7">Belongs to the peptidase S8 family.</text>
</comment>
<evidence type="ECO:0000256" key="1">
    <source>
        <dbReference type="ARBA" id="ARBA00011073"/>
    </source>
</evidence>
<protein>
    <submittedName>
        <fullName evidence="10">Peptidase s8/s53 domain</fullName>
    </submittedName>
</protein>
<dbReference type="RefSeq" id="WP_180137315.1">
    <property type="nucleotide sequence ID" value="NZ_CAADHO010000001.1"/>
</dbReference>
<name>A0A4U8YHT2_9BACT</name>
<dbReference type="AlphaFoldDB" id="A0A4U8YHT2"/>
<dbReference type="Proteomes" id="UP000507962">
    <property type="component" value="Unassembled WGS sequence"/>
</dbReference>
<feature type="active site" description="Charge relay system" evidence="5 6">
    <location>
        <position position="195"/>
    </location>
</feature>
<dbReference type="PANTHER" id="PTHR43806">
    <property type="entry name" value="PEPTIDASE S8"/>
    <property type="match status" value="1"/>
</dbReference>
<evidence type="ECO:0000256" key="5">
    <source>
        <dbReference type="PIRSR" id="PIRSR615500-1"/>
    </source>
</evidence>
<evidence type="ECO:0000256" key="7">
    <source>
        <dbReference type="RuleBase" id="RU003355"/>
    </source>
</evidence>
<dbReference type="PANTHER" id="PTHR43806:SF65">
    <property type="entry name" value="SERINE PROTEASE APRX"/>
    <property type="match status" value="1"/>
</dbReference>
<feature type="active site" description="Charge relay system" evidence="5 6">
    <location>
        <position position="160"/>
    </location>
</feature>
<proteinExistence type="inferred from homology"/>
<dbReference type="InterPro" id="IPR036852">
    <property type="entry name" value="Peptidase_S8/S53_dom_sf"/>
</dbReference>
<dbReference type="Gene3D" id="3.40.50.200">
    <property type="entry name" value="Peptidase S8/S53 domain"/>
    <property type="match status" value="1"/>
</dbReference>
<feature type="chain" id="PRO_5020700158" evidence="8">
    <location>
        <begin position="29"/>
        <end position="563"/>
    </location>
</feature>
<evidence type="ECO:0000256" key="8">
    <source>
        <dbReference type="SAM" id="SignalP"/>
    </source>
</evidence>
<dbReference type="PROSITE" id="PS00136">
    <property type="entry name" value="SUBTILASE_ASP"/>
    <property type="match status" value="1"/>
</dbReference>
<organism evidence="10 11">
    <name type="scientific">Desulfoluna butyratoxydans</name>
    <dbReference type="NCBI Taxonomy" id="231438"/>
    <lineage>
        <taxon>Bacteria</taxon>
        <taxon>Pseudomonadati</taxon>
        <taxon>Thermodesulfobacteriota</taxon>
        <taxon>Desulfobacteria</taxon>
        <taxon>Desulfobacterales</taxon>
        <taxon>Desulfolunaceae</taxon>
        <taxon>Desulfoluna</taxon>
    </lineage>
</organism>
<feature type="active site" description="Charge relay system" evidence="5 6">
    <location>
        <position position="370"/>
    </location>
</feature>
<dbReference type="InterPro" id="IPR000209">
    <property type="entry name" value="Peptidase_S8/S53_dom"/>
</dbReference>
<dbReference type="InterPro" id="IPR023827">
    <property type="entry name" value="Peptidase_S8_Asp-AS"/>
</dbReference>
<dbReference type="GO" id="GO:0006508">
    <property type="term" value="P:proteolysis"/>
    <property type="evidence" value="ECO:0007669"/>
    <property type="project" value="UniProtKB-KW"/>
</dbReference>
<evidence type="ECO:0000256" key="4">
    <source>
        <dbReference type="ARBA" id="ARBA00022825"/>
    </source>
</evidence>
<dbReference type="EMBL" id="CAADHO010000001">
    <property type="protein sequence ID" value="VFQ43131.1"/>
    <property type="molecule type" value="Genomic_DNA"/>
</dbReference>
<dbReference type="GO" id="GO:0004252">
    <property type="term" value="F:serine-type endopeptidase activity"/>
    <property type="evidence" value="ECO:0007669"/>
    <property type="project" value="UniProtKB-UniRule"/>
</dbReference>
<keyword evidence="8" id="KW-0732">Signal</keyword>